<dbReference type="AlphaFoldDB" id="A0A2P6V260"/>
<evidence type="ECO:0000256" key="1">
    <source>
        <dbReference type="SAM" id="MobiDB-lite"/>
    </source>
</evidence>
<dbReference type="EMBL" id="LHPF02000041">
    <property type="protein sequence ID" value="PSC68173.1"/>
    <property type="molecule type" value="Genomic_DNA"/>
</dbReference>
<proteinExistence type="predicted"/>
<name>A0A2P6V260_9CHLO</name>
<sequence>MGDKGASVDWEGEQVKRRRAVQLDSLRVLPLLDSTQRSEPTADRQRILVTAGAHTYKRGTIVSFNKGKCLVDLDGDSNNDGEAAAAAGAGHSEGASAMAAAAAGCSGKGGSSRVQIETQHLHLISDGAAAPAPVVTVPPRSEPVKMPIDAAAAAVATSIERAALEAANAGTSGLYFVREHVHQALPAALATTTSLRGSAGTAADAAYAAQHSREFGATLRTRLPASLHRMEASLRDAAWAASDIGRRHLEAAAPAKVPKAKAAKASKESGKPGKTGKGEAPAAVAKGDTAAQRGGKQQAGSGGRAAKKSKK</sequence>
<feature type="compositionally biased region" description="Low complexity" evidence="1">
    <location>
        <begin position="290"/>
        <end position="299"/>
    </location>
</feature>
<protein>
    <submittedName>
        <fullName evidence="2">Uncharacterized protein</fullName>
    </submittedName>
</protein>
<gene>
    <name evidence="2" type="ORF">C2E20_8230</name>
</gene>
<keyword evidence="3" id="KW-1185">Reference proteome</keyword>
<evidence type="ECO:0000313" key="2">
    <source>
        <dbReference type="EMBL" id="PSC68173.1"/>
    </source>
</evidence>
<accession>A0A2P6V260</accession>
<dbReference type="OrthoDB" id="19830at2759"/>
<evidence type="ECO:0000313" key="3">
    <source>
        <dbReference type="Proteomes" id="UP000239649"/>
    </source>
</evidence>
<reference evidence="2 3" key="1">
    <citation type="journal article" date="2018" name="Plant J.">
        <title>Genome sequences of Chlorella sorokiniana UTEX 1602 and Micractinium conductrix SAG 241.80: implications to maltose excretion by a green alga.</title>
        <authorList>
            <person name="Arriola M.B."/>
            <person name="Velmurugan N."/>
            <person name="Zhang Y."/>
            <person name="Plunkett M.H."/>
            <person name="Hondzo H."/>
            <person name="Barney B.M."/>
        </authorList>
    </citation>
    <scope>NUCLEOTIDE SEQUENCE [LARGE SCALE GENOMIC DNA]</scope>
    <source>
        <strain evidence="2 3">SAG 241.80</strain>
    </source>
</reference>
<organism evidence="2 3">
    <name type="scientific">Micractinium conductrix</name>
    <dbReference type="NCBI Taxonomy" id="554055"/>
    <lineage>
        <taxon>Eukaryota</taxon>
        <taxon>Viridiplantae</taxon>
        <taxon>Chlorophyta</taxon>
        <taxon>core chlorophytes</taxon>
        <taxon>Trebouxiophyceae</taxon>
        <taxon>Chlorellales</taxon>
        <taxon>Chlorellaceae</taxon>
        <taxon>Chlorella clade</taxon>
        <taxon>Micractinium</taxon>
    </lineage>
</organism>
<feature type="region of interest" description="Disordered" evidence="1">
    <location>
        <begin position="250"/>
        <end position="311"/>
    </location>
</feature>
<comment type="caution">
    <text evidence="2">The sequence shown here is derived from an EMBL/GenBank/DDBJ whole genome shotgun (WGS) entry which is preliminary data.</text>
</comment>
<dbReference type="Proteomes" id="UP000239649">
    <property type="component" value="Unassembled WGS sequence"/>
</dbReference>